<comment type="cofactor">
    <cofactor evidence="1 11">
        <name>Mg(2+)</name>
        <dbReference type="ChEBI" id="CHEBI:18420"/>
    </cofactor>
</comment>
<dbReference type="GO" id="GO:0006777">
    <property type="term" value="P:Mo-molybdopterin cofactor biosynthetic process"/>
    <property type="evidence" value="ECO:0007669"/>
    <property type="project" value="UniProtKB-UniRule"/>
</dbReference>
<evidence type="ECO:0000256" key="3">
    <source>
        <dbReference type="ARBA" id="ARBA00005046"/>
    </source>
</evidence>
<evidence type="ECO:0000313" key="14">
    <source>
        <dbReference type="Proteomes" id="UP000077857"/>
    </source>
</evidence>
<dbReference type="SUPFAM" id="SSF63882">
    <property type="entry name" value="MoeA N-terminal region -like"/>
    <property type="match status" value="1"/>
</dbReference>
<keyword evidence="6 11" id="KW-0808">Transferase</keyword>
<sequence length="414" mass="44565">MNDICFPPQNALLSAEQALSRISQTIQPLSGVEIVDLRRALGRTVAEDVFAAIDMPPQRNSAMDGYAFSAAGLSGEADFRLRMVGTAWAGKPFHGVLGQGECIRIFTGAVVPDSADSVVAQEQTRTEAEQIWFFAPCLFQKNIRPAGSDFKADELLLRAPKKLTPRDIGLLAAAGIAAVKVKRRVRIGFFSTGDELAPLGAELDVGQIYDSNRYLLAALLDDPNFEVHDLGTVKDDPLALEAMLVSAAAHHDALVSTGGASVGDADYVKQVLEKCGQVNFWKLAIKPGKPLAFGKIGDCWYFGLPGNPVAVLVTYHKFVKPGLDCLLGALPRPPLQLRVRSDSQLRKVPGRSEYQRGILKQGENGELTVAAAGPQDSHQLKVASMANCFIVLDADCDGVSRGDWVLVEPFALDL</sequence>
<dbReference type="EMBL" id="LUUJ01000084">
    <property type="protein sequence ID" value="OAI15136.1"/>
    <property type="molecule type" value="Genomic_DNA"/>
</dbReference>
<dbReference type="SUPFAM" id="SSF53218">
    <property type="entry name" value="Molybdenum cofactor biosynthesis proteins"/>
    <property type="match status" value="1"/>
</dbReference>
<dbReference type="InterPro" id="IPR036135">
    <property type="entry name" value="MoeA_linker/N_sf"/>
</dbReference>
<comment type="similarity">
    <text evidence="4 11">Belongs to the MoeA family.</text>
</comment>
<dbReference type="InterPro" id="IPR005110">
    <property type="entry name" value="MoeA_linker/N"/>
</dbReference>
<comment type="caution">
    <text evidence="13">The sequence shown here is derived from an EMBL/GenBank/DDBJ whole genome shotgun (WGS) entry which is preliminary data.</text>
</comment>
<dbReference type="FunFam" id="3.40.980.10:FF:000004">
    <property type="entry name" value="Molybdopterin molybdenumtransferase"/>
    <property type="match status" value="1"/>
</dbReference>
<dbReference type="Proteomes" id="UP000077857">
    <property type="component" value="Unassembled WGS sequence"/>
</dbReference>
<dbReference type="InterPro" id="IPR036688">
    <property type="entry name" value="MoeA_C_domain_IV_sf"/>
</dbReference>
<dbReference type="NCBIfam" id="NF045515">
    <property type="entry name" value="Glp_gephyrin"/>
    <property type="match status" value="1"/>
</dbReference>
<keyword evidence="7 11" id="KW-0479">Metal-binding</keyword>
<dbReference type="PROSITE" id="PS01079">
    <property type="entry name" value="MOCF_BIOSYNTHESIS_2"/>
    <property type="match status" value="1"/>
</dbReference>
<protein>
    <recommendedName>
        <fullName evidence="11">Molybdopterin molybdenumtransferase</fullName>
        <ecNumber evidence="11">2.10.1.1</ecNumber>
    </recommendedName>
</protein>
<evidence type="ECO:0000256" key="6">
    <source>
        <dbReference type="ARBA" id="ARBA00022679"/>
    </source>
</evidence>
<comment type="function">
    <text evidence="2 11">Catalyzes the insertion of molybdate into adenylated molybdopterin with the concomitant release of AMP.</text>
</comment>
<dbReference type="Gene3D" id="2.170.190.11">
    <property type="entry name" value="Molybdopterin biosynthesis moea protein, domain 3"/>
    <property type="match status" value="1"/>
</dbReference>
<evidence type="ECO:0000313" key="13">
    <source>
        <dbReference type="EMBL" id="OAI15136.1"/>
    </source>
</evidence>
<dbReference type="UniPathway" id="UPA00344"/>
<name>A0A177NAN7_9GAMM</name>
<dbReference type="Pfam" id="PF03454">
    <property type="entry name" value="MoeA_C"/>
    <property type="match status" value="1"/>
</dbReference>
<dbReference type="AlphaFoldDB" id="A0A177NAN7"/>
<dbReference type="GO" id="GO:0005829">
    <property type="term" value="C:cytosol"/>
    <property type="evidence" value="ECO:0007669"/>
    <property type="project" value="TreeGrafter"/>
</dbReference>
<keyword evidence="9 11" id="KW-0501">Molybdenum cofactor biosynthesis</keyword>
<dbReference type="Pfam" id="PF03453">
    <property type="entry name" value="MoeA_N"/>
    <property type="match status" value="1"/>
</dbReference>
<dbReference type="RefSeq" id="WP_064040892.1">
    <property type="nucleotide sequence ID" value="NZ_LUUJ01000084.1"/>
</dbReference>
<dbReference type="OrthoDB" id="9804758at2"/>
<dbReference type="Gene3D" id="2.40.340.10">
    <property type="entry name" value="MoeA, C-terminal, domain IV"/>
    <property type="match status" value="1"/>
</dbReference>
<comment type="pathway">
    <text evidence="3 11">Cofactor biosynthesis; molybdopterin biosynthesis.</text>
</comment>
<proteinExistence type="inferred from homology"/>
<dbReference type="InterPro" id="IPR036425">
    <property type="entry name" value="MoaB/Mog-like_dom_sf"/>
</dbReference>
<organism evidence="13 14">
    <name type="scientific">Methylomonas koyamae</name>
    <dbReference type="NCBI Taxonomy" id="702114"/>
    <lineage>
        <taxon>Bacteria</taxon>
        <taxon>Pseudomonadati</taxon>
        <taxon>Pseudomonadota</taxon>
        <taxon>Gammaproteobacteria</taxon>
        <taxon>Methylococcales</taxon>
        <taxon>Methylococcaceae</taxon>
        <taxon>Methylomonas</taxon>
    </lineage>
</organism>
<evidence type="ECO:0000256" key="4">
    <source>
        <dbReference type="ARBA" id="ARBA00010763"/>
    </source>
</evidence>
<keyword evidence="8 11" id="KW-0460">Magnesium</keyword>
<reference evidence="13 14" key="1">
    <citation type="submission" date="2016-03" db="EMBL/GenBank/DDBJ databases">
        <authorList>
            <person name="Ploux O."/>
        </authorList>
    </citation>
    <scope>NUCLEOTIDE SEQUENCE [LARGE SCALE GENOMIC DNA]</scope>
    <source>
        <strain evidence="13 14">R-45378</strain>
    </source>
</reference>
<dbReference type="GO" id="GO:0046872">
    <property type="term" value="F:metal ion binding"/>
    <property type="evidence" value="ECO:0007669"/>
    <property type="project" value="UniProtKB-UniRule"/>
</dbReference>
<dbReference type="EC" id="2.10.1.1" evidence="11"/>
<evidence type="ECO:0000256" key="8">
    <source>
        <dbReference type="ARBA" id="ARBA00022842"/>
    </source>
</evidence>
<dbReference type="InterPro" id="IPR038987">
    <property type="entry name" value="MoeA-like"/>
</dbReference>
<evidence type="ECO:0000259" key="12">
    <source>
        <dbReference type="SMART" id="SM00852"/>
    </source>
</evidence>
<dbReference type="PANTHER" id="PTHR10192">
    <property type="entry name" value="MOLYBDOPTERIN BIOSYNTHESIS PROTEIN"/>
    <property type="match status" value="1"/>
</dbReference>
<evidence type="ECO:0000256" key="11">
    <source>
        <dbReference type="RuleBase" id="RU365090"/>
    </source>
</evidence>
<feature type="domain" description="MoaB/Mog" evidence="12">
    <location>
        <begin position="188"/>
        <end position="325"/>
    </location>
</feature>
<dbReference type="GO" id="GO:0061599">
    <property type="term" value="F:molybdopterin molybdotransferase activity"/>
    <property type="evidence" value="ECO:0007669"/>
    <property type="project" value="UniProtKB-UniRule"/>
</dbReference>
<dbReference type="PANTHER" id="PTHR10192:SF5">
    <property type="entry name" value="GEPHYRIN"/>
    <property type="match status" value="1"/>
</dbReference>
<dbReference type="InterPro" id="IPR001453">
    <property type="entry name" value="MoaB/Mog_dom"/>
</dbReference>
<evidence type="ECO:0000256" key="2">
    <source>
        <dbReference type="ARBA" id="ARBA00002901"/>
    </source>
</evidence>
<evidence type="ECO:0000256" key="7">
    <source>
        <dbReference type="ARBA" id="ARBA00022723"/>
    </source>
</evidence>
<dbReference type="CDD" id="cd00887">
    <property type="entry name" value="MoeA"/>
    <property type="match status" value="1"/>
</dbReference>
<dbReference type="Gene3D" id="3.40.980.10">
    <property type="entry name" value="MoaB/Mog-like domain"/>
    <property type="match status" value="1"/>
</dbReference>
<keyword evidence="5 11" id="KW-0500">Molybdenum</keyword>
<evidence type="ECO:0000256" key="5">
    <source>
        <dbReference type="ARBA" id="ARBA00022505"/>
    </source>
</evidence>
<accession>A0A177NAN7</accession>
<comment type="catalytic activity">
    <reaction evidence="10">
        <text>adenylyl-molybdopterin + molybdate = Mo-molybdopterin + AMP + H(+)</text>
        <dbReference type="Rhea" id="RHEA:35047"/>
        <dbReference type="ChEBI" id="CHEBI:15378"/>
        <dbReference type="ChEBI" id="CHEBI:36264"/>
        <dbReference type="ChEBI" id="CHEBI:62727"/>
        <dbReference type="ChEBI" id="CHEBI:71302"/>
        <dbReference type="ChEBI" id="CHEBI:456215"/>
        <dbReference type="EC" id="2.10.1.1"/>
    </reaction>
</comment>
<dbReference type="Pfam" id="PF00994">
    <property type="entry name" value="MoCF_biosynth"/>
    <property type="match status" value="1"/>
</dbReference>
<dbReference type="SMART" id="SM00852">
    <property type="entry name" value="MoCF_biosynth"/>
    <property type="match status" value="1"/>
</dbReference>
<dbReference type="Gene3D" id="3.90.105.10">
    <property type="entry name" value="Molybdopterin biosynthesis moea protein, domain 2"/>
    <property type="match status" value="1"/>
</dbReference>
<dbReference type="SUPFAM" id="SSF63867">
    <property type="entry name" value="MoeA C-terminal domain-like"/>
    <property type="match status" value="1"/>
</dbReference>
<gene>
    <name evidence="13" type="ORF">A1507_14630</name>
</gene>
<dbReference type="InterPro" id="IPR005111">
    <property type="entry name" value="MoeA_C_domain_IV"/>
</dbReference>
<dbReference type="InterPro" id="IPR008284">
    <property type="entry name" value="MoCF_biosynth_CS"/>
</dbReference>
<evidence type="ECO:0000256" key="1">
    <source>
        <dbReference type="ARBA" id="ARBA00001946"/>
    </source>
</evidence>
<evidence type="ECO:0000256" key="10">
    <source>
        <dbReference type="ARBA" id="ARBA00047317"/>
    </source>
</evidence>
<evidence type="ECO:0000256" key="9">
    <source>
        <dbReference type="ARBA" id="ARBA00023150"/>
    </source>
</evidence>
<dbReference type="NCBIfam" id="TIGR00177">
    <property type="entry name" value="molyb_syn"/>
    <property type="match status" value="1"/>
</dbReference>